<proteinExistence type="inferred from homology"/>
<dbReference type="Proteomes" id="UP001497382">
    <property type="component" value="Unassembled WGS sequence"/>
</dbReference>
<organism evidence="10 11">
    <name type="scientific">Larinioides sclopetarius</name>
    <dbReference type="NCBI Taxonomy" id="280406"/>
    <lineage>
        <taxon>Eukaryota</taxon>
        <taxon>Metazoa</taxon>
        <taxon>Ecdysozoa</taxon>
        <taxon>Arthropoda</taxon>
        <taxon>Chelicerata</taxon>
        <taxon>Arachnida</taxon>
        <taxon>Araneae</taxon>
        <taxon>Araneomorphae</taxon>
        <taxon>Entelegynae</taxon>
        <taxon>Araneoidea</taxon>
        <taxon>Araneidae</taxon>
        <taxon>Larinioides</taxon>
    </lineage>
</organism>
<gene>
    <name evidence="10" type="ORF">LARSCL_LOCUS16022</name>
</gene>
<comment type="caution">
    <text evidence="10">The sequence shown here is derived from an EMBL/GenBank/DDBJ whole genome shotgun (WGS) entry which is preliminary data.</text>
</comment>
<dbReference type="AlphaFoldDB" id="A0AAV2AZZ5"/>
<evidence type="ECO:0000256" key="3">
    <source>
        <dbReference type="ARBA" id="ARBA00023054"/>
    </source>
</evidence>
<dbReference type="GO" id="GO:0031514">
    <property type="term" value="C:motile cilium"/>
    <property type="evidence" value="ECO:0007669"/>
    <property type="project" value="UniProtKB-SubCell"/>
</dbReference>
<protein>
    <recommendedName>
        <fullName evidence="7">Cilia- and flagella-associated protein 45</fullName>
    </recommendedName>
</protein>
<dbReference type="Pfam" id="PF13868">
    <property type="entry name" value="TPH"/>
    <property type="match status" value="1"/>
</dbReference>
<dbReference type="InterPro" id="IPR033253">
    <property type="entry name" value="CFAP45"/>
</dbReference>
<evidence type="ECO:0000256" key="1">
    <source>
        <dbReference type="ARBA" id="ARBA00004230"/>
    </source>
</evidence>
<dbReference type="PANTHER" id="PTHR15504">
    <property type="entry name" value="NASOPHARYNGEAL EPITHELIUM SPECIFIC PROTEIN 1"/>
    <property type="match status" value="1"/>
</dbReference>
<evidence type="ECO:0000313" key="11">
    <source>
        <dbReference type="Proteomes" id="UP001497382"/>
    </source>
</evidence>
<feature type="domain" description="Trichohyalin-plectin-homology" evidence="9">
    <location>
        <begin position="138"/>
        <end position="485"/>
    </location>
</feature>
<accession>A0AAV2AZZ5</accession>
<evidence type="ECO:0000256" key="6">
    <source>
        <dbReference type="ARBA" id="ARBA00034116"/>
    </source>
</evidence>
<keyword evidence="3" id="KW-0175">Coiled coil</keyword>
<evidence type="ECO:0000256" key="5">
    <source>
        <dbReference type="ARBA" id="ARBA00023273"/>
    </source>
</evidence>
<evidence type="ECO:0000313" key="10">
    <source>
        <dbReference type="EMBL" id="CAL1289601.1"/>
    </source>
</evidence>
<feature type="compositionally biased region" description="Basic residues" evidence="8">
    <location>
        <begin position="1"/>
        <end position="16"/>
    </location>
</feature>
<feature type="region of interest" description="Disordered" evidence="8">
    <location>
        <begin position="256"/>
        <end position="290"/>
    </location>
</feature>
<comment type="similarity">
    <text evidence="6">Belongs to the CFAP45 family.</text>
</comment>
<feature type="region of interest" description="Disordered" evidence="8">
    <location>
        <begin position="68"/>
        <end position="97"/>
    </location>
</feature>
<keyword evidence="5" id="KW-0966">Cell projection</keyword>
<keyword evidence="2" id="KW-0282">Flagellum</keyword>
<dbReference type="InterPro" id="IPR043597">
    <property type="entry name" value="TPH_dom"/>
</dbReference>
<name>A0AAV2AZZ5_9ARAC</name>
<evidence type="ECO:0000256" key="2">
    <source>
        <dbReference type="ARBA" id="ARBA00022846"/>
    </source>
</evidence>
<sequence length="500" mass="59794">MMRRKPLTRCMPRKNRNSGPLMQTVDVTPNNKEEINFISQDLARKLIVPRTQKNFKGLINQEKLEQLKKSASSSFRDEDEVKKEAKKKREQLQKEQEARKAEFEAWDLIRKKNEDLNELEEEARQKMEHMREKANEIIREQNEEIKEINKLILSAKVQAIRDAQVEEKRHIKKEKAMAEASLDEVMEQERRKGVLKEREMLEKRKGASYDAASKLQEQIKENKERRLLDEENKIKEGELLLKKLKEDQMRDLQEMKMQQLKKKAVGEEMRKENEEIQKRKEAMREQSEKEDKVIAEYQRLKAAQEEAKEAAEKEAKRQREMELAKLGEIQEKASGLHAEQEALRARRALEEKERKYRQQEKAAAMKKKKTMEDLKKSRAQQLEQQENLRCMKAAANIKELEALLGKLKLETEEGKRKDLFKKLANLKHLDELKEQMKKKEMERINEKREFYREGIHLRQEEKRRNEMLDVLKKEKLSELRKHNIPETYINHIKRKVNLDE</sequence>
<dbReference type="PANTHER" id="PTHR15504:SF0">
    <property type="entry name" value="CILIA- AND FLAGELLA-ASSOCIATED PROTEIN 45"/>
    <property type="match status" value="1"/>
</dbReference>
<keyword evidence="4" id="KW-0969">Cilium</keyword>
<feature type="region of interest" description="Disordered" evidence="8">
    <location>
        <begin position="1"/>
        <end position="21"/>
    </location>
</feature>
<feature type="region of interest" description="Disordered" evidence="8">
    <location>
        <begin position="196"/>
        <end position="217"/>
    </location>
</feature>
<evidence type="ECO:0000259" key="9">
    <source>
        <dbReference type="Pfam" id="PF13868"/>
    </source>
</evidence>
<keyword evidence="11" id="KW-1185">Reference proteome</keyword>
<evidence type="ECO:0000256" key="4">
    <source>
        <dbReference type="ARBA" id="ARBA00023069"/>
    </source>
</evidence>
<dbReference type="EMBL" id="CAXIEN010000251">
    <property type="protein sequence ID" value="CAL1289601.1"/>
    <property type="molecule type" value="Genomic_DNA"/>
</dbReference>
<feature type="compositionally biased region" description="Basic and acidic residues" evidence="8">
    <location>
        <begin position="196"/>
        <end position="207"/>
    </location>
</feature>
<feature type="compositionally biased region" description="Basic and acidic residues" evidence="8">
    <location>
        <begin position="264"/>
        <end position="290"/>
    </location>
</feature>
<comment type="subcellular location">
    <subcellularLocation>
        <location evidence="1">Cell projection</location>
        <location evidence="1">Cilium</location>
        <location evidence="1">Flagellum</location>
    </subcellularLocation>
</comment>
<evidence type="ECO:0000256" key="8">
    <source>
        <dbReference type="SAM" id="MobiDB-lite"/>
    </source>
</evidence>
<reference evidence="10 11" key="1">
    <citation type="submission" date="2024-04" db="EMBL/GenBank/DDBJ databases">
        <authorList>
            <person name="Rising A."/>
            <person name="Reimegard J."/>
            <person name="Sonavane S."/>
            <person name="Akerstrom W."/>
            <person name="Nylinder S."/>
            <person name="Hedman E."/>
            <person name="Kallberg Y."/>
        </authorList>
    </citation>
    <scope>NUCLEOTIDE SEQUENCE [LARGE SCALE GENOMIC DNA]</scope>
</reference>
<evidence type="ECO:0000256" key="7">
    <source>
        <dbReference type="ARBA" id="ARBA00034142"/>
    </source>
</evidence>